<dbReference type="EMBL" id="BMZF01000001">
    <property type="protein sequence ID" value="GHA44667.1"/>
    <property type="molecule type" value="Genomic_DNA"/>
</dbReference>
<keyword evidence="2" id="KW-1185">Reference proteome</keyword>
<name>A0ABQ3D0F3_9RHOB</name>
<sequence>MSENNCALALVPTAGTIAQDMGFFGVELGQNVAAHKFTKLINPIWRGKL</sequence>
<proteinExistence type="predicted"/>
<reference evidence="2" key="1">
    <citation type="journal article" date="2019" name="Int. J. Syst. Evol. Microbiol.">
        <title>The Global Catalogue of Microorganisms (GCM) 10K type strain sequencing project: providing services to taxonomists for standard genome sequencing and annotation.</title>
        <authorList>
            <consortium name="The Broad Institute Genomics Platform"/>
            <consortium name="The Broad Institute Genome Sequencing Center for Infectious Disease"/>
            <person name="Wu L."/>
            <person name="Ma J."/>
        </authorList>
    </citation>
    <scope>NUCLEOTIDE SEQUENCE [LARGE SCALE GENOMIC DNA]</scope>
    <source>
        <strain evidence="2">KCTC 32465</strain>
    </source>
</reference>
<comment type="caution">
    <text evidence="1">The sequence shown here is derived from an EMBL/GenBank/DDBJ whole genome shotgun (WGS) entry which is preliminary data.</text>
</comment>
<protein>
    <submittedName>
        <fullName evidence="1">Uncharacterized protein</fullName>
    </submittedName>
</protein>
<gene>
    <name evidence="1" type="ORF">GCM10008927_06910</name>
</gene>
<organism evidence="1 2">
    <name type="scientific">Paramylibacter ulvae</name>
    <dbReference type="NCBI Taxonomy" id="1651968"/>
    <lineage>
        <taxon>Bacteria</taxon>
        <taxon>Pseudomonadati</taxon>
        <taxon>Pseudomonadota</taxon>
        <taxon>Alphaproteobacteria</taxon>
        <taxon>Rhodobacterales</taxon>
        <taxon>Paracoccaceae</taxon>
        <taxon>Paramylibacter</taxon>
    </lineage>
</organism>
<dbReference type="Proteomes" id="UP000634455">
    <property type="component" value="Unassembled WGS sequence"/>
</dbReference>
<accession>A0ABQ3D0F3</accession>
<evidence type="ECO:0000313" key="2">
    <source>
        <dbReference type="Proteomes" id="UP000634455"/>
    </source>
</evidence>
<evidence type="ECO:0000313" key="1">
    <source>
        <dbReference type="EMBL" id="GHA44667.1"/>
    </source>
</evidence>